<dbReference type="GO" id="GO:0140114">
    <property type="term" value="P:cellular detoxification of fluoride"/>
    <property type="evidence" value="ECO:0007669"/>
    <property type="project" value="UniProtKB-UniRule"/>
</dbReference>
<evidence type="ECO:0000256" key="10">
    <source>
        <dbReference type="HAMAP-Rule" id="MF_00454"/>
    </source>
</evidence>
<dbReference type="InterPro" id="IPR003691">
    <property type="entry name" value="FluC"/>
</dbReference>
<dbReference type="KEGG" id="cphy:B5808_18410"/>
<dbReference type="Pfam" id="PF02537">
    <property type="entry name" value="CRCB"/>
    <property type="match status" value="1"/>
</dbReference>
<protein>
    <recommendedName>
        <fullName evidence="10">Fluoride-specific ion channel FluC</fullName>
    </recommendedName>
</protein>
<dbReference type="EMBL" id="CP020715">
    <property type="protein sequence ID" value="ARJ07491.1"/>
    <property type="molecule type" value="Genomic_DNA"/>
</dbReference>
<dbReference type="GO" id="GO:0062054">
    <property type="term" value="F:fluoride channel activity"/>
    <property type="evidence" value="ECO:0007669"/>
    <property type="project" value="UniProtKB-UniRule"/>
</dbReference>
<feature type="binding site" evidence="10">
    <location>
        <position position="83"/>
    </location>
    <ligand>
        <name>Na(+)</name>
        <dbReference type="ChEBI" id="CHEBI:29101"/>
        <note>structural</note>
    </ligand>
</feature>
<keyword evidence="12" id="KW-1185">Reference proteome</keyword>
<evidence type="ECO:0000256" key="2">
    <source>
        <dbReference type="ARBA" id="ARBA00022475"/>
    </source>
</evidence>
<evidence type="ECO:0000256" key="5">
    <source>
        <dbReference type="ARBA" id="ARBA00023136"/>
    </source>
</evidence>
<evidence type="ECO:0000256" key="3">
    <source>
        <dbReference type="ARBA" id="ARBA00022692"/>
    </source>
</evidence>
<keyword evidence="10" id="KW-0479">Metal-binding</keyword>
<name>A0A1X9LU29_9MICO</name>
<comment type="function">
    <text evidence="9 10">Fluoride-specific ion channel. Important for reducing fluoride concentration in the cell, thus reducing its toxicity.</text>
</comment>
<dbReference type="Proteomes" id="UP000192775">
    <property type="component" value="Chromosome"/>
</dbReference>
<dbReference type="HAMAP" id="MF_00454">
    <property type="entry name" value="FluC"/>
    <property type="match status" value="1"/>
</dbReference>
<evidence type="ECO:0000256" key="6">
    <source>
        <dbReference type="ARBA" id="ARBA00023303"/>
    </source>
</evidence>
<feature type="binding site" evidence="10">
    <location>
        <position position="80"/>
    </location>
    <ligand>
        <name>Na(+)</name>
        <dbReference type="ChEBI" id="CHEBI:29101"/>
        <note>structural</note>
    </ligand>
</feature>
<keyword evidence="5 10" id="KW-0472">Membrane</keyword>
<evidence type="ECO:0000256" key="9">
    <source>
        <dbReference type="ARBA" id="ARBA00049940"/>
    </source>
</evidence>
<keyword evidence="6 10" id="KW-0407">Ion channel</keyword>
<dbReference type="STRING" id="1619308.B5808_18410"/>
<proteinExistence type="inferred from homology"/>
<dbReference type="PANTHER" id="PTHR28259:SF1">
    <property type="entry name" value="FLUORIDE EXPORT PROTEIN 1-RELATED"/>
    <property type="match status" value="1"/>
</dbReference>
<comment type="similarity">
    <text evidence="7 10">Belongs to the fluoride channel Fluc/FEX (TC 1.A.43) family.</text>
</comment>
<comment type="catalytic activity">
    <reaction evidence="8">
        <text>fluoride(in) = fluoride(out)</text>
        <dbReference type="Rhea" id="RHEA:76159"/>
        <dbReference type="ChEBI" id="CHEBI:17051"/>
    </reaction>
    <physiologicalReaction direction="left-to-right" evidence="8">
        <dbReference type="Rhea" id="RHEA:76160"/>
    </physiologicalReaction>
</comment>
<dbReference type="GO" id="GO:0005886">
    <property type="term" value="C:plasma membrane"/>
    <property type="evidence" value="ECO:0007669"/>
    <property type="project" value="UniProtKB-SubCell"/>
</dbReference>
<reference evidence="11 12" key="1">
    <citation type="submission" date="2017-04" db="EMBL/GenBank/DDBJ databases">
        <authorList>
            <person name="Afonso C.L."/>
            <person name="Miller P.J."/>
            <person name="Scott M.A."/>
            <person name="Spackman E."/>
            <person name="Goraichik I."/>
            <person name="Dimitrov K.M."/>
            <person name="Suarez D.L."/>
            <person name="Swayne D.E."/>
        </authorList>
    </citation>
    <scope>NUCLEOTIDE SEQUENCE [LARGE SCALE GENOMIC DNA]</scope>
    <source>
        <strain evidence="12">XA(T)</strain>
    </source>
</reference>
<evidence type="ECO:0000256" key="1">
    <source>
        <dbReference type="ARBA" id="ARBA00004651"/>
    </source>
</evidence>
<keyword evidence="10" id="KW-0813">Transport</keyword>
<keyword evidence="10" id="KW-0406">Ion transport</keyword>
<accession>A0A1X9LU29</accession>
<organism evidence="11 12">
    <name type="scientific">Cnuibacter physcomitrellae</name>
    <dbReference type="NCBI Taxonomy" id="1619308"/>
    <lineage>
        <taxon>Bacteria</taxon>
        <taxon>Bacillati</taxon>
        <taxon>Actinomycetota</taxon>
        <taxon>Actinomycetes</taxon>
        <taxon>Micrococcales</taxon>
        <taxon>Microbacteriaceae</taxon>
        <taxon>Cnuibacter</taxon>
    </lineage>
</organism>
<comment type="subcellular location">
    <subcellularLocation>
        <location evidence="1 10">Cell membrane</location>
        <topology evidence="1 10">Multi-pass membrane protein</topology>
    </subcellularLocation>
</comment>
<gene>
    <name evidence="10" type="primary">fluC</name>
    <name evidence="10" type="synonym">crcB</name>
    <name evidence="11" type="ORF">B5808_18410</name>
</gene>
<feature type="transmembrane region" description="Helical" evidence="10">
    <location>
        <begin position="101"/>
        <end position="126"/>
    </location>
</feature>
<dbReference type="GO" id="GO:0046872">
    <property type="term" value="F:metal ion binding"/>
    <property type="evidence" value="ECO:0007669"/>
    <property type="project" value="UniProtKB-KW"/>
</dbReference>
<dbReference type="PANTHER" id="PTHR28259">
    <property type="entry name" value="FLUORIDE EXPORT PROTEIN 1-RELATED"/>
    <property type="match status" value="1"/>
</dbReference>
<evidence type="ECO:0000256" key="7">
    <source>
        <dbReference type="ARBA" id="ARBA00035120"/>
    </source>
</evidence>
<keyword evidence="2 10" id="KW-1003">Cell membrane</keyword>
<feature type="transmembrane region" description="Helical" evidence="10">
    <location>
        <begin position="69"/>
        <end position="89"/>
    </location>
</feature>
<keyword evidence="10" id="KW-0915">Sodium</keyword>
<evidence type="ECO:0000256" key="4">
    <source>
        <dbReference type="ARBA" id="ARBA00022989"/>
    </source>
</evidence>
<evidence type="ECO:0000256" key="8">
    <source>
        <dbReference type="ARBA" id="ARBA00035585"/>
    </source>
</evidence>
<feature type="transmembrane region" description="Helical" evidence="10">
    <location>
        <begin position="34"/>
        <end position="57"/>
    </location>
</feature>
<dbReference type="AlphaFoldDB" id="A0A1X9LU29"/>
<comment type="activity regulation">
    <text evidence="10">Na(+) is not transported, but it plays an essential structural role and its presence is essential for fluoride channel function.</text>
</comment>
<keyword evidence="4 10" id="KW-1133">Transmembrane helix</keyword>
<evidence type="ECO:0000313" key="11">
    <source>
        <dbReference type="EMBL" id="ARJ07491.1"/>
    </source>
</evidence>
<sequence length="136" mass="13667">MHLRPALILLVALGGALGTGLREAISLAVPIVGGFPLAIFGINLVGAFVLGFLLEALSRRGPDTGRRRLLRLGLGTGLLGGFTTYSALAADSAVLLTGPEAWLGVVYALATVVLGAGATLAGIALASPRRPRTGAA</sequence>
<keyword evidence="3 10" id="KW-0812">Transmembrane</keyword>
<evidence type="ECO:0000313" key="12">
    <source>
        <dbReference type="Proteomes" id="UP000192775"/>
    </source>
</evidence>